<protein>
    <submittedName>
        <fullName evidence="7">Uncharacterized protein</fullName>
    </submittedName>
</protein>
<dbReference type="AlphaFoldDB" id="A0A8S3ZUS4"/>
<sequence>MGYAIFGPKCSTYYMILSFWGVIMLTMLGIFFKIRSPALFEDIATNQKEWAFYNFSVEFVQEKYDISAINCWIAAGLYVILFLFSFVQQRLNSQQVYDS</sequence>
<evidence type="ECO:0000313" key="8">
    <source>
        <dbReference type="Proteomes" id="UP000678393"/>
    </source>
</evidence>
<dbReference type="PANTHER" id="PTHR31733">
    <property type="entry name" value="RIBONUCLEASE KAPPA"/>
    <property type="match status" value="1"/>
</dbReference>
<evidence type="ECO:0000256" key="2">
    <source>
        <dbReference type="ARBA" id="ARBA00008458"/>
    </source>
</evidence>
<comment type="subcellular location">
    <subcellularLocation>
        <location evidence="1">Membrane</location>
        <topology evidence="1">Multi-pass membrane protein</topology>
    </subcellularLocation>
</comment>
<evidence type="ECO:0000256" key="6">
    <source>
        <dbReference type="SAM" id="Phobius"/>
    </source>
</evidence>
<proteinExistence type="inferred from homology"/>
<evidence type="ECO:0000256" key="5">
    <source>
        <dbReference type="ARBA" id="ARBA00023136"/>
    </source>
</evidence>
<reference evidence="7" key="1">
    <citation type="submission" date="2021-04" db="EMBL/GenBank/DDBJ databases">
        <authorList>
            <consortium name="Molecular Ecology Group"/>
        </authorList>
    </citation>
    <scope>NUCLEOTIDE SEQUENCE</scope>
</reference>
<keyword evidence="4 6" id="KW-1133">Transmembrane helix</keyword>
<dbReference type="GO" id="GO:0004521">
    <property type="term" value="F:RNA endonuclease activity"/>
    <property type="evidence" value="ECO:0007669"/>
    <property type="project" value="InterPro"/>
</dbReference>
<dbReference type="GO" id="GO:0016020">
    <property type="term" value="C:membrane"/>
    <property type="evidence" value="ECO:0007669"/>
    <property type="project" value="UniProtKB-SubCell"/>
</dbReference>
<keyword evidence="8" id="KW-1185">Reference proteome</keyword>
<dbReference type="EMBL" id="CAJHNH020006112">
    <property type="protein sequence ID" value="CAG5133337.1"/>
    <property type="molecule type" value="Genomic_DNA"/>
</dbReference>
<keyword evidence="5 6" id="KW-0472">Membrane</keyword>
<gene>
    <name evidence="7" type="ORF">CUNI_LOCUS18895</name>
</gene>
<keyword evidence="3 6" id="KW-0812">Transmembrane</keyword>
<evidence type="ECO:0000256" key="4">
    <source>
        <dbReference type="ARBA" id="ARBA00022989"/>
    </source>
</evidence>
<organism evidence="7 8">
    <name type="scientific">Candidula unifasciata</name>
    <dbReference type="NCBI Taxonomy" id="100452"/>
    <lineage>
        <taxon>Eukaryota</taxon>
        <taxon>Metazoa</taxon>
        <taxon>Spiralia</taxon>
        <taxon>Lophotrochozoa</taxon>
        <taxon>Mollusca</taxon>
        <taxon>Gastropoda</taxon>
        <taxon>Heterobranchia</taxon>
        <taxon>Euthyneura</taxon>
        <taxon>Panpulmonata</taxon>
        <taxon>Eupulmonata</taxon>
        <taxon>Stylommatophora</taxon>
        <taxon>Helicina</taxon>
        <taxon>Helicoidea</taxon>
        <taxon>Geomitridae</taxon>
        <taxon>Candidula</taxon>
    </lineage>
</organism>
<comment type="similarity">
    <text evidence="2">Belongs to the RNase K family.</text>
</comment>
<dbReference type="OrthoDB" id="67317at2759"/>
<feature type="transmembrane region" description="Helical" evidence="6">
    <location>
        <begin position="66"/>
        <end position="87"/>
    </location>
</feature>
<feature type="transmembrane region" description="Helical" evidence="6">
    <location>
        <begin position="12"/>
        <end position="32"/>
    </location>
</feature>
<name>A0A8S3ZUS4_9EUPU</name>
<evidence type="ECO:0000256" key="1">
    <source>
        <dbReference type="ARBA" id="ARBA00004141"/>
    </source>
</evidence>
<comment type="caution">
    <text evidence="7">The sequence shown here is derived from an EMBL/GenBank/DDBJ whole genome shotgun (WGS) entry which is preliminary data.</text>
</comment>
<dbReference type="Proteomes" id="UP000678393">
    <property type="component" value="Unassembled WGS sequence"/>
</dbReference>
<accession>A0A8S3ZUS4</accession>
<evidence type="ECO:0000313" key="7">
    <source>
        <dbReference type="EMBL" id="CAG5133337.1"/>
    </source>
</evidence>
<evidence type="ECO:0000256" key="3">
    <source>
        <dbReference type="ARBA" id="ARBA00022692"/>
    </source>
</evidence>
<dbReference type="InterPro" id="IPR026770">
    <property type="entry name" value="RNase_K"/>
</dbReference>